<dbReference type="PANTHER" id="PTHR34792:SF3">
    <property type="match status" value="1"/>
</dbReference>
<feature type="region of interest" description="Disordered" evidence="1">
    <location>
        <begin position="113"/>
        <end position="159"/>
    </location>
</feature>
<feature type="compositionally biased region" description="Basic and acidic residues" evidence="1">
    <location>
        <begin position="139"/>
        <end position="156"/>
    </location>
</feature>
<evidence type="ECO:0000256" key="1">
    <source>
        <dbReference type="SAM" id="MobiDB-lite"/>
    </source>
</evidence>
<comment type="caution">
    <text evidence="2">The sequence shown here is derived from an EMBL/GenBank/DDBJ whole genome shotgun (WGS) entry which is preliminary data.</text>
</comment>
<dbReference type="AlphaFoldDB" id="A0AAN9PA76"/>
<evidence type="ECO:0000313" key="2">
    <source>
        <dbReference type="EMBL" id="KAK7291243.1"/>
    </source>
</evidence>
<feature type="region of interest" description="Disordered" evidence="1">
    <location>
        <begin position="1"/>
        <end position="26"/>
    </location>
</feature>
<sequence>MDKARNMRGGASGFSNTTNNNQKNSEQHKGVIVFSADIGGDNEFSEKSKIGKVRSLSAVDRALSSYKMSCHDVFEKQAHESSSTIIATTERFKLPKKLLNECNGVHHASVPRKLRSAMKKRGPEKSMLLDSEKVKHKKNVTESPKKNSVKKSRDLEENASASFEGIAHDPSPCPEISPREASKISSLHETIGEEQHNLSEREKLLMASYSTATTPTINLKALPMMVKSESSNKVQSHDSELCLAIGLNTPTQSRFSHSERKPDLRFDLARDVDCKQELHMMKDQKENGLALWPGLSPVASASQAYKQSSATKIPDWMQAAICASKQDLMDSCSSGGKISEVVIHQRSRKRCATHVHISHTIRSLKVPKRQVIKEPELHECHQMRAHEASNGGVPIEAHKLNGIRNGVSSALGTGHFSTVRNPHNSKNGIILRQQQCHGDISQAAPTPEVCGHQKQIFNILSLSTGSNGLKVDNSYYNYKIGSRSGPLSKLQDPYFHSLAQQHVLMPIPTPQSQYASTSYLDQPSVAGPQVRLHQPNYYGSPSCGTPSSSTTILDKQQHQSFWAVQLEAQSRSALNCNIMRTQYPNWQSDRRHESSAVSACAQAILPSSPASLEVLGSKITSISGQQQQKLIAPIQDMWTRSSSSFCM</sequence>
<accession>A0AAN9PA76</accession>
<evidence type="ECO:0000313" key="3">
    <source>
        <dbReference type="Proteomes" id="UP001372338"/>
    </source>
</evidence>
<gene>
    <name evidence="2" type="ORF">RIF29_06222</name>
</gene>
<feature type="compositionally biased region" description="Polar residues" evidence="1">
    <location>
        <begin position="13"/>
        <end position="24"/>
    </location>
</feature>
<feature type="compositionally biased region" description="Basic residues" evidence="1">
    <location>
        <begin position="113"/>
        <end position="122"/>
    </location>
</feature>
<proteinExistence type="predicted"/>
<dbReference type="InterPro" id="IPR040305">
    <property type="entry name" value="At1g75730-like"/>
</dbReference>
<keyword evidence="3" id="KW-1185">Reference proteome</keyword>
<dbReference type="EMBL" id="JAYWIO010000001">
    <property type="protein sequence ID" value="KAK7291243.1"/>
    <property type="molecule type" value="Genomic_DNA"/>
</dbReference>
<dbReference type="Proteomes" id="UP001372338">
    <property type="component" value="Unassembled WGS sequence"/>
</dbReference>
<protein>
    <submittedName>
        <fullName evidence="2">Uncharacterized protein</fullName>
    </submittedName>
</protein>
<reference evidence="2 3" key="1">
    <citation type="submission" date="2024-01" db="EMBL/GenBank/DDBJ databases">
        <title>The genomes of 5 underutilized Papilionoideae crops provide insights into root nodulation and disease resistanc.</title>
        <authorList>
            <person name="Yuan L."/>
        </authorList>
    </citation>
    <scope>NUCLEOTIDE SEQUENCE [LARGE SCALE GENOMIC DNA]</scope>
    <source>
        <strain evidence="2">ZHUSHIDOU_FW_LH</strain>
        <tissue evidence="2">Leaf</tissue>
    </source>
</reference>
<name>A0AAN9PA76_CROPI</name>
<dbReference type="PANTHER" id="PTHR34792">
    <property type="entry name" value="OS02G0121500 PROTEIN"/>
    <property type="match status" value="1"/>
</dbReference>
<organism evidence="2 3">
    <name type="scientific">Crotalaria pallida</name>
    <name type="common">Smooth rattlebox</name>
    <name type="synonym">Crotalaria striata</name>
    <dbReference type="NCBI Taxonomy" id="3830"/>
    <lineage>
        <taxon>Eukaryota</taxon>
        <taxon>Viridiplantae</taxon>
        <taxon>Streptophyta</taxon>
        <taxon>Embryophyta</taxon>
        <taxon>Tracheophyta</taxon>
        <taxon>Spermatophyta</taxon>
        <taxon>Magnoliopsida</taxon>
        <taxon>eudicotyledons</taxon>
        <taxon>Gunneridae</taxon>
        <taxon>Pentapetalae</taxon>
        <taxon>rosids</taxon>
        <taxon>fabids</taxon>
        <taxon>Fabales</taxon>
        <taxon>Fabaceae</taxon>
        <taxon>Papilionoideae</taxon>
        <taxon>50 kb inversion clade</taxon>
        <taxon>genistoids sensu lato</taxon>
        <taxon>core genistoids</taxon>
        <taxon>Crotalarieae</taxon>
        <taxon>Crotalaria</taxon>
    </lineage>
</organism>